<dbReference type="InterPro" id="IPR015122">
    <property type="entry name" value="Tn916-Xis"/>
</dbReference>
<accession>A0A9D2ELZ4</accession>
<evidence type="ECO:0000313" key="2">
    <source>
        <dbReference type="Proteomes" id="UP000824049"/>
    </source>
</evidence>
<dbReference type="Gene3D" id="3.90.105.50">
    <property type="match status" value="1"/>
</dbReference>
<reference evidence="1" key="2">
    <citation type="submission" date="2021-04" db="EMBL/GenBank/DDBJ databases">
        <authorList>
            <person name="Gilroy R."/>
        </authorList>
    </citation>
    <scope>NUCLEOTIDE SEQUENCE</scope>
    <source>
        <strain evidence="1">CHK179-28034</strain>
    </source>
</reference>
<gene>
    <name evidence="1" type="ORF">H9968_08625</name>
</gene>
<dbReference type="EMBL" id="DXBR01000076">
    <property type="protein sequence ID" value="HIZ39972.1"/>
    <property type="molecule type" value="Genomic_DNA"/>
</dbReference>
<protein>
    <submittedName>
        <fullName evidence="1">Transposase</fullName>
    </submittedName>
</protein>
<evidence type="ECO:0000313" key="1">
    <source>
        <dbReference type="EMBL" id="HIZ39972.1"/>
    </source>
</evidence>
<dbReference type="Pfam" id="PF09035">
    <property type="entry name" value="Tn916-Xis"/>
    <property type="match status" value="1"/>
</dbReference>
<organism evidence="1 2">
    <name type="scientific">Candidatus Anaerobutyricum stercoris</name>
    <dbReference type="NCBI Taxonomy" id="2838457"/>
    <lineage>
        <taxon>Bacteria</taxon>
        <taxon>Bacillati</taxon>
        <taxon>Bacillota</taxon>
        <taxon>Clostridia</taxon>
        <taxon>Lachnospirales</taxon>
        <taxon>Lachnospiraceae</taxon>
        <taxon>Anaerobutyricum</taxon>
    </lineage>
</organism>
<dbReference type="AlphaFoldDB" id="A0A9D2ELZ4"/>
<sequence length="71" mass="8045">MEGKKTTIHLKPAEKYCLTVAEASAYFGIGQKKIRQIAEEHKGEGLFTYNGVKLMIHRTAFEKFLNITSDI</sequence>
<name>A0A9D2ELZ4_9FIRM</name>
<dbReference type="InterPro" id="IPR038148">
    <property type="entry name" value="Tn1545/Tn916_Xis"/>
</dbReference>
<reference evidence="1" key="1">
    <citation type="journal article" date="2021" name="PeerJ">
        <title>Extensive microbial diversity within the chicken gut microbiome revealed by metagenomics and culture.</title>
        <authorList>
            <person name="Gilroy R."/>
            <person name="Ravi A."/>
            <person name="Getino M."/>
            <person name="Pursley I."/>
            <person name="Horton D.L."/>
            <person name="Alikhan N.F."/>
            <person name="Baker D."/>
            <person name="Gharbi K."/>
            <person name="Hall N."/>
            <person name="Watson M."/>
            <person name="Adriaenssens E.M."/>
            <person name="Foster-Nyarko E."/>
            <person name="Jarju S."/>
            <person name="Secka A."/>
            <person name="Antonio M."/>
            <person name="Oren A."/>
            <person name="Chaudhuri R.R."/>
            <person name="La Ragione R."/>
            <person name="Hildebrand F."/>
            <person name="Pallen M.J."/>
        </authorList>
    </citation>
    <scope>NUCLEOTIDE SEQUENCE</scope>
    <source>
        <strain evidence="1">CHK179-28034</strain>
    </source>
</reference>
<proteinExistence type="predicted"/>
<dbReference type="Proteomes" id="UP000824049">
    <property type="component" value="Unassembled WGS sequence"/>
</dbReference>
<comment type="caution">
    <text evidence="1">The sequence shown here is derived from an EMBL/GenBank/DDBJ whole genome shotgun (WGS) entry which is preliminary data.</text>
</comment>